<evidence type="ECO:0000313" key="1">
    <source>
        <dbReference type="EMBL" id="SIB17715.1"/>
    </source>
</evidence>
<proteinExistence type="predicted"/>
<dbReference type="RefSeq" id="WP_074292907.1">
    <property type="nucleotide sequence ID" value="NZ_FSFF01000001.1"/>
</dbReference>
<comment type="caution">
    <text evidence="1">The sequence shown here is derived from an EMBL/GenBank/DDBJ whole genome shotgun (WGS) entry which is preliminary data.</text>
</comment>
<dbReference type="AlphaFoldDB" id="A0AB38D0J4"/>
<name>A0AB38D0J4_9MYCO</name>
<evidence type="ECO:0000313" key="2">
    <source>
        <dbReference type="Proteomes" id="UP000185210"/>
    </source>
</evidence>
<sequence length="205" mass="23392">MTTALPDLRDLDMESVLEHSYKDYHVKGFDYLCLHRSEGLTLKAYFFEGDVQNASEVVNPHNHRYDFHTTCLSGAVENRWYRSYPFGFNGDTRPQRYNMFEWRTPLNGGGGFTLSGEITLQNYRAMQCSRGEGYDMAADELHTIQILKPDTVLLLVQHEDVVPVDQPTLTFTQSVEPPDLSGLYNKFTADQAVKRIEQLKSLTAG</sequence>
<dbReference type="EMBL" id="FSHM01000004">
    <property type="protein sequence ID" value="SIB17715.1"/>
    <property type="molecule type" value="Genomic_DNA"/>
</dbReference>
<accession>A0AB38D0J4</accession>
<dbReference type="Proteomes" id="UP000185210">
    <property type="component" value="Unassembled WGS sequence"/>
</dbReference>
<gene>
    <name evidence="1" type="ORF">SAMEA2070301_03114</name>
</gene>
<organism evidence="1 2">
    <name type="scientific">Mycobacteroides abscessus subsp. abscessus</name>
    <dbReference type="NCBI Taxonomy" id="1185650"/>
    <lineage>
        <taxon>Bacteria</taxon>
        <taxon>Bacillati</taxon>
        <taxon>Actinomycetota</taxon>
        <taxon>Actinomycetes</taxon>
        <taxon>Mycobacteriales</taxon>
        <taxon>Mycobacteriaceae</taxon>
        <taxon>Mycobacteroides</taxon>
        <taxon>Mycobacteroides abscessus</taxon>
    </lineage>
</organism>
<protein>
    <submittedName>
        <fullName evidence="1">Uncharacterized protein</fullName>
    </submittedName>
</protein>
<reference evidence="1 2" key="1">
    <citation type="submission" date="2016-11" db="EMBL/GenBank/DDBJ databases">
        <authorList>
            <consortium name="Pathogen Informatics"/>
        </authorList>
    </citation>
    <scope>NUCLEOTIDE SEQUENCE [LARGE SCALE GENOMIC DNA]</scope>
    <source>
        <strain evidence="1 2">104</strain>
    </source>
</reference>